<evidence type="ECO:0000313" key="1">
    <source>
        <dbReference type="EMBL" id="GMH21397.1"/>
    </source>
</evidence>
<protein>
    <submittedName>
        <fullName evidence="1">Uncharacterized protein</fullName>
    </submittedName>
</protein>
<dbReference type="Proteomes" id="UP001279734">
    <property type="component" value="Unassembled WGS sequence"/>
</dbReference>
<dbReference type="AlphaFoldDB" id="A0AAD3T278"/>
<sequence>MGEGMLVWEGLLDLREAESVWYSYQLGPFLSMRGSANLAQYLVQCERKFKRGIATGSSITCARGCRYAQPTQAEKGIKGTASSISVSCEGRCRYAQPTCQTVNRRKWSKPGKAKA</sequence>
<accession>A0AAD3T278</accession>
<keyword evidence="2" id="KW-1185">Reference proteome</keyword>
<evidence type="ECO:0000313" key="2">
    <source>
        <dbReference type="Proteomes" id="UP001279734"/>
    </source>
</evidence>
<organism evidence="1 2">
    <name type="scientific">Nepenthes gracilis</name>
    <name type="common">Slender pitcher plant</name>
    <dbReference type="NCBI Taxonomy" id="150966"/>
    <lineage>
        <taxon>Eukaryota</taxon>
        <taxon>Viridiplantae</taxon>
        <taxon>Streptophyta</taxon>
        <taxon>Embryophyta</taxon>
        <taxon>Tracheophyta</taxon>
        <taxon>Spermatophyta</taxon>
        <taxon>Magnoliopsida</taxon>
        <taxon>eudicotyledons</taxon>
        <taxon>Gunneridae</taxon>
        <taxon>Pentapetalae</taxon>
        <taxon>Caryophyllales</taxon>
        <taxon>Nepenthaceae</taxon>
        <taxon>Nepenthes</taxon>
    </lineage>
</organism>
<proteinExistence type="predicted"/>
<reference evidence="1" key="1">
    <citation type="submission" date="2023-05" db="EMBL/GenBank/DDBJ databases">
        <title>Nepenthes gracilis genome sequencing.</title>
        <authorList>
            <person name="Fukushima K."/>
        </authorList>
    </citation>
    <scope>NUCLEOTIDE SEQUENCE</scope>
    <source>
        <strain evidence="1">SING2019-196</strain>
    </source>
</reference>
<comment type="caution">
    <text evidence="1">The sequence shown here is derived from an EMBL/GenBank/DDBJ whole genome shotgun (WGS) entry which is preliminary data.</text>
</comment>
<name>A0AAD3T278_NEPGR</name>
<gene>
    <name evidence="1" type="ORF">Nepgr_023239</name>
</gene>
<dbReference type="EMBL" id="BSYO01000023">
    <property type="protein sequence ID" value="GMH21397.1"/>
    <property type="molecule type" value="Genomic_DNA"/>
</dbReference>